<organism evidence="1 2">
    <name type="scientific">Eubacterium multiforme</name>
    <dbReference type="NCBI Taxonomy" id="83339"/>
    <lineage>
        <taxon>Bacteria</taxon>
        <taxon>Bacillati</taxon>
        <taxon>Bacillota</taxon>
        <taxon>Clostridia</taxon>
        <taxon>Eubacteriales</taxon>
        <taxon>Eubacteriaceae</taxon>
        <taxon>Eubacterium</taxon>
    </lineage>
</organism>
<sequence length="135" mass="15960">MVRADKHYRMTKENLDYIEKIKNERHLKYPSEALETIIREHSENETLTIEERAKFFAKEIALEFSKELVGIKYASREADKNSKIILELLNGIYLKEDYGFICTTDTDETEGVKIAKKFIEGSIKNKRTKKLYKEY</sequence>
<reference evidence="1 2" key="1">
    <citation type="submission" date="2023-07" db="EMBL/GenBank/DDBJ databases">
        <title>Genomic Encyclopedia of Type Strains, Phase IV (KMG-IV): sequencing the most valuable type-strain genomes for metagenomic binning, comparative biology and taxonomic classification.</title>
        <authorList>
            <person name="Goeker M."/>
        </authorList>
    </citation>
    <scope>NUCLEOTIDE SEQUENCE [LARGE SCALE GENOMIC DNA]</scope>
    <source>
        <strain evidence="1 2">DSM 20694</strain>
    </source>
</reference>
<proteinExistence type="predicted"/>
<evidence type="ECO:0000313" key="2">
    <source>
        <dbReference type="Proteomes" id="UP001228504"/>
    </source>
</evidence>
<dbReference type="RefSeq" id="WP_307485330.1">
    <property type="nucleotide sequence ID" value="NZ_JAUSUF010000004.1"/>
</dbReference>
<dbReference type="EMBL" id="JAUSUF010000004">
    <property type="protein sequence ID" value="MDQ0149632.1"/>
    <property type="molecule type" value="Genomic_DNA"/>
</dbReference>
<gene>
    <name evidence="1" type="ORF">J2S18_001563</name>
</gene>
<name>A0ABT9UTH5_9FIRM</name>
<protein>
    <submittedName>
        <fullName evidence="1">Uncharacterized protein</fullName>
    </submittedName>
</protein>
<dbReference type="Proteomes" id="UP001228504">
    <property type="component" value="Unassembled WGS sequence"/>
</dbReference>
<accession>A0ABT9UTH5</accession>
<evidence type="ECO:0000313" key="1">
    <source>
        <dbReference type="EMBL" id="MDQ0149632.1"/>
    </source>
</evidence>
<comment type="caution">
    <text evidence="1">The sequence shown here is derived from an EMBL/GenBank/DDBJ whole genome shotgun (WGS) entry which is preliminary data.</text>
</comment>
<keyword evidence="2" id="KW-1185">Reference proteome</keyword>